<proteinExistence type="inferred from homology"/>
<dbReference type="InterPro" id="IPR000073">
    <property type="entry name" value="AB_hydrolase_1"/>
</dbReference>
<dbReference type="SUPFAM" id="SSF53474">
    <property type="entry name" value="alpha/beta-Hydrolases"/>
    <property type="match status" value="1"/>
</dbReference>
<dbReference type="Pfam" id="PF00561">
    <property type="entry name" value="Abhydrolase_1"/>
    <property type="match status" value="1"/>
</dbReference>
<dbReference type="PANTHER" id="PTHR22946">
    <property type="entry name" value="DIENELACTONE HYDROLASE DOMAIN-CONTAINING PROTEIN-RELATED"/>
    <property type="match status" value="1"/>
</dbReference>
<feature type="domain" description="AB hydrolase-1" evidence="3">
    <location>
        <begin position="33"/>
        <end position="139"/>
    </location>
</feature>
<sequence length="266" mass="28175">MKKDLTFTSHGVRCAAWHLPAVSDVLAGPDGRPCVVMAHGFGGTRDSGLLGYAEPFAEAGIDVFVFDYRGFGASGGTPRQDVSVRRQRQDYHAALAAARRLPGVDPDRIALWGTSYAGGHVLPVAAQDGRITAVVSLTPAVDGLATLGHVVRHAGVGRLLRLTGHGLWDAARAVTGRTPHHLPVVAHPGTAAMMTTPLADRIAATMAGPTWRNEVCARAALEVGLNRPTTYARRVDCPIQQRALADQLDFLSRCLGPSRSPRSNAS</sequence>
<name>A0ABZ0LN40_9ACTN</name>
<keyword evidence="1 4" id="KW-0378">Hydrolase</keyword>
<dbReference type="EMBL" id="CP137573">
    <property type="protein sequence ID" value="WOX20874.1"/>
    <property type="molecule type" value="Genomic_DNA"/>
</dbReference>
<dbReference type="Gene3D" id="3.40.50.1820">
    <property type="entry name" value="alpha/beta hydrolase"/>
    <property type="match status" value="1"/>
</dbReference>
<accession>A0ABZ0LN40</accession>
<dbReference type="InterPro" id="IPR029058">
    <property type="entry name" value="AB_hydrolase_fold"/>
</dbReference>
<dbReference type="RefSeq" id="WP_318101614.1">
    <property type="nucleotide sequence ID" value="NZ_CP137573.1"/>
</dbReference>
<evidence type="ECO:0000256" key="1">
    <source>
        <dbReference type="ARBA" id="ARBA00022801"/>
    </source>
</evidence>
<gene>
    <name evidence="4" type="ORF">R2D22_05485</name>
</gene>
<evidence type="ECO:0000256" key="2">
    <source>
        <dbReference type="ARBA" id="ARBA00038115"/>
    </source>
</evidence>
<evidence type="ECO:0000313" key="5">
    <source>
        <dbReference type="Proteomes" id="UP001301731"/>
    </source>
</evidence>
<dbReference type="GO" id="GO:0016787">
    <property type="term" value="F:hydrolase activity"/>
    <property type="evidence" value="ECO:0007669"/>
    <property type="project" value="UniProtKB-KW"/>
</dbReference>
<keyword evidence="5" id="KW-1185">Reference proteome</keyword>
<dbReference type="PANTHER" id="PTHR22946:SF9">
    <property type="entry name" value="POLYKETIDE TRANSFERASE AF380"/>
    <property type="match status" value="1"/>
</dbReference>
<comment type="similarity">
    <text evidence="2">Belongs to the AB hydrolase superfamily. FUS2 hydrolase family.</text>
</comment>
<dbReference type="InterPro" id="IPR050261">
    <property type="entry name" value="FrsA_esterase"/>
</dbReference>
<dbReference type="Proteomes" id="UP001301731">
    <property type="component" value="Chromosome"/>
</dbReference>
<organism evidence="4 5">
    <name type="scientific">Streptomyces solicathayae</name>
    <dbReference type="NCBI Taxonomy" id="3081768"/>
    <lineage>
        <taxon>Bacteria</taxon>
        <taxon>Bacillati</taxon>
        <taxon>Actinomycetota</taxon>
        <taxon>Actinomycetes</taxon>
        <taxon>Kitasatosporales</taxon>
        <taxon>Streptomycetaceae</taxon>
        <taxon>Streptomyces</taxon>
    </lineage>
</organism>
<reference evidence="4 5" key="1">
    <citation type="submission" date="2023-10" db="EMBL/GenBank/DDBJ databases">
        <title>The genome sequence of Streptomyces sp. HUAS YS2.</title>
        <authorList>
            <person name="Mo P."/>
        </authorList>
    </citation>
    <scope>NUCLEOTIDE SEQUENCE [LARGE SCALE GENOMIC DNA]</scope>
    <source>
        <strain evidence="4 5">HUAS YS2</strain>
    </source>
</reference>
<evidence type="ECO:0000313" key="4">
    <source>
        <dbReference type="EMBL" id="WOX20874.1"/>
    </source>
</evidence>
<protein>
    <submittedName>
        <fullName evidence="4">Alpha/beta fold hydrolase</fullName>
    </submittedName>
</protein>
<evidence type="ECO:0000259" key="3">
    <source>
        <dbReference type="Pfam" id="PF00561"/>
    </source>
</evidence>